<evidence type="ECO:0000313" key="3">
    <source>
        <dbReference type="EMBL" id="GAA2425254.1"/>
    </source>
</evidence>
<evidence type="ECO:0000313" key="4">
    <source>
        <dbReference type="Proteomes" id="UP001501638"/>
    </source>
</evidence>
<reference evidence="3 4" key="1">
    <citation type="journal article" date="2019" name="Int. J. Syst. Evol. Microbiol.">
        <title>The Global Catalogue of Microorganisms (GCM) 10K type strain sequencing project: providing services to taxonomists for standard genome sequencing and annotation.</title>
        <authorList>
            <consortium name="The Broad Institute Genomics Platform"/>
            <consortium name="The Broad Institute Genome Sequencing Center for Infectious Disease"/>
            <person name="Wu L."/>
            <person name="Ma J."/>
        </authorList>
    </citation>
    <scope>NUCLEOTIDE SEQUENCE [LARGE SCALE GENOMIC DNA]</scope>
    <source>
        <strain evidence="3 4">JCM 6305</strain>
    </source>
</reference>
<dbReference type="Proteomes" id="UP001501638">
    <property type="component" value="Unassembled WGS sequence"/>
</dbReference>
<feature type="transmembrane region" description="Helical" evidence="1">
    <location>
        <begin position="159"/>
        <end position="178"/>
    </location>
</feature>
<comment type="caution">
    <text evidence="3">The sequence shown here is derived from an EMBL/GenBank/DDBJ whole genome shotgun (WGS) entry which is preliminary data.</text>
</comment>
<keyword evidence="1" id="KW-0472">Membrane</keyword>
<feature type="transmembrane region" description="Helical" evidence="1">
    <location>
        <begin position="190"/>
        <end position="209"/>
    </location>
</feature>
<feature type="transmembrane region" description="Helical" evidence="1">
    <location>
        <begin position="12"/>
        <end position="33"/>
    </location>
</feature>
<name>A0ABN3JBD3_9ACTN</name>
<keyword evidence="1" id="KW-1133">Transmembrane helix</keyword>
<protein>
    <recommendedName>
        <fullName evidence="2">DUF6545 domain-containing protein</fullName>
    </recommendedName>
</protein>
<keyword evidence="1" id="KW-0812">Transmembrane</keyword>
<sequence>MDSYEDYIDYRVPAVFLAVALAIRLLTRARFWTNPLRTRLWTDPLLRAVVGLLVLAVAVCVFVTPEMIAWVNRVTGVPNLAAPWVYTLLALFSFSCLLLIIAWQRGMEKARRALWRVTAAYAAVTLALWVLFAAADIPVERVRDFDTFYATTPYARELIVLYLLAHAAAGTVTSFLIWGWLVSGKYEVKGWLLSGLLLLGTGYVANLVFDAFKLTAVVARWTGHDLDWLSTAAAPVSGALSAILIGLGFLLPHVGEDLQGRWEARAAYRRLEPLHRLLYEAGALAGFSPGPRASSYLALASRDTSIRDSILKLEPYLDQELWDRAREEALRQGATAEEANGIAGAVTIAAALDTRTTSPSRDAGSSPVGLLGDIHAISKALHHPLTVTVRRHAASTGSTDT</sequence>
<feature type="domain" description="DUF6545" evidence="2">
    <location>
        <begin position="261"/>
        <end position="359"/>
    </location>
</feature>
<organism evidence="3 4">
    <name type="scientific">Streptomyces macrosporus</name>
    <dbReference type="NCBI Taxonomy" id="44032"/>
    <lineage>
        <taxon>Bacteria</taxon>
        <taxon>Bacillati</taxon>
        <taxon>Actinomycetota</taxon>
        <taxon>Actinomycetes</taxon>
        <taxon>Kitasatosporales</taxon>
        <taxon>Streptomycetaceae</taxon>
        <taxon>Streptomyces</taxon>
    </lineage>
</organism>
<feature type="transmembrane region" description="Helical" evidence="1">
    <location>
        <begin position="45"/>
        <end position="64"/>
    </location>
</feature>
<dbReference type="EMBL" id="BAAASZ010000005">
    <property type="protein sequence ID" value="GAA2425254.1"/>
    <property type="molecule type" value="Genomic_DNA"/>
</dbReference>
<feature type="transmembrane region" description="Helical" evidence="1">
    <location>
        <begin position="229"/>
        <end position="251"/>
    </location>
</feature>
<keyword evidence="4" id="KW-1185">Reference proteome</keyword>
<feature type="transmembrane region" description="Helical" evidence="1">
    <location>
        <begin position="115"/>
        <end position="139"/>
    </location>
</feature>
<evidence type="ECO:0000259" key="2">
    <source>
        <dbReference type="Pfam" id="PF20182"/>
    </source>
</evidence>
<dbReference type="Pfam" id="PF20182">
    <property type="entry name" value="DUF6545"/>
    <property type="match status" value="1"/>
</dbReference>
<dbReference type="InterPro" id="IPR046675">
    <property type="entry name" value="DUF6545"/>
</dbReference>
<proteinExistence type="predicted"/>
<accession>A0ABN3JBD3</accession>
<gene>
    <name evidence="3" type="ORF">GCM10010405_04730</name>
</gene>
<dbReference type="RefSeq" id="WP_344320333.1">
    <property type="nucleotide sequence ID" value="NZ_BAAASZ010000005.1"/>
</dbReference>
<feature type="transmembrane region" description="Helical" evidence="1">
    <location>
        <begin position="84"/>
        <end position="103"/>
    </location>
</feature>
<evidence type="ECO:0000256" key="1">
    <source>
        <dbReference type="SAM" id="Phobius"/>
    </source>
</evidence>